<dbReference type="InterPro" id="IPR001279">
    <property type="entry name" value="Metallo-B-lactamas"/>
</dbReference>
<evidence type="ECO:0000313" key="2">
    <source>
        <dbReference type="EMBL" id="BAH38579.1"/>
    </source>
</evidence>
<feature type="domain" description="Metallo-beta-lactamase" evidence="1">
    <location>
        <begin position="12"/>
        <end position="169"/>
    </location>
</feature>
<dbReference type="eggNOG" id="COG1235">
    <property type="taxonomic scope" value="Bacteria"/>
</dbReference>
<dbReference type="InterPro" id="IPR052533">
    <property type="entry name" value="WalJ/YycJ-like"/>
</dbReference>
<dbReference type="KEGG" id="gau:GAU_1537"/>
<dbReference type="Proteomes" id="UP000002209">
    <property type="component" value="Chromosome"/>
</dbReference>
<dbReference type="STRING" id="379066.GAU_1537"/>
<dbReference type="PANTHER" id="PTHR47619">
    <property type="entry name" value="METALLO-HYDROLASE YYCJ-RELATED"/>
    <property type="match status" value="1"/>
</dbReference>
<proteinExistence type="predicted"/>
<dbReference type="AlphaFoldDB" id="C1A8L9"/>
<name>C1A8L9_GEMAT</name>
<keyword evidence="3" id="KW-1185">Reference proteome</keyword>
<gene>
    <name evidence="2" type="ordered locus">GAU_1537</name>
</gene>
<dbReference type="Gene3D" id="3.60.15.10">
    <property type="entry name" value="Ribonuclease Z/Hydroxyacylglutathione hydrolase-like"/>
    <property type="match status" value="1"/>
</dbReference>
<dbReference type="HOGENOM" id="CLU_073253_0_0_0"/>
<dbReference type="Pfam" id="PF00753">
    <property type="entry name" value="Lactamase_B"/>
    <property type="match status" value="1"/>
</dbReference>
<dbReference type="EMBL" id="AP009153">
    <property type="protein sequence ID" value="BAH38579.1"/>
    <property type="molecule type" value="Genomic_DNA"/>
</dbReference>
<protein>
    <recommendedName>
        <fullName evidence="1">Metallo-beta-lactamase domain-containing protein</fullName>
    </recommendedName>
</protein>
<dbReference type="SUPFAM" id="SSF56281">
    <property type="entry name" value="Metallo-hydrolase/oxidoreductase"/>
    <property type="match status" value="1"/>
</dbReference>
<organism evidence="2 3">
    <name type="scientific">Gemmatimonas aurantiaca (strain DSM 14586 / JCM 11422 / NBRC 100505 / T-27)</name>
    <dbReference type="NCBI Taxonomy" id="379066"/>
    <lineage>
        <taxon>Bacteria</taxon>
        <taxon>Pseudomonadati</taxon>
        <taxon>Gemmatimonadota</taxon>
        <taxon>Gemmatimonadia</taxon>
        <taxon>Gemmatimonadales</taxon>
        <taxon>Gemmatimonadaceae</taxon>
        <taxon>Gemmatimonas</taxon>
    </lineage>
</organism>
<accession>C1A8L9</accession>
<dbReference type="InterPro" id="IPR036866">
    <property type="entry name" value="RibonucZ/Hydroxyglut_hydro"/>
</dbReference>
<dbReference type="SMART" id="SM00849">
    <property type="entry name" value="Lactamase_B"/>
    <property type="match status" value="1"/>
</dbReference>
<evidence type="ECO:0000313" key="3">
    <source>
        <dbReference type="Proteomes" id="UP000002209"/>
    </source>
</evidence>
<reference evidence="3" key="1">
    <citation type="submission" date="2006-03" db="EMBL/GenBank/DDBJ databases">
        <title>Complete genome sequence of Gemmatimonas aurantiaca T-27 that represents a novel phylum Gemmatimonadetes.</title>
        <authorList>
            <person name="Takasaki K."/>
            <person name="Ichikawa N."/>
            <person name="Miura H."/>
            <person name="Matsushita S."/>
            <person name="Watanabe Y."/>
            <person name="Oguchi A."/>
            <person name="Ankai A."/>
            <person name="Yashiro I."/>
            <person name="Takahashi M."/>
            <person name="Terui Y."/>
            <person name="Fukui S."/>
            <person name="Yokoyama H."/>
            <person name="Tanikawa S."/>
            <person name="Hanada S."/>
            <person name="Kamagata Y."/>
            <person name="Fujita N."/>
        </authorList>
    </citation>
    <scope>NUCLEOTIDE SEQUENCE [LARGE SCALE GENOMIC DNA]</scope>
    <source>
        <strain evidence="3">T-27 / DSM 14586 / JCM 11422 / NBRC 100505</strain>
    </source>
</reference>
<sequence>MVRITVLGSGSRGNAILVDGSEGSVLVDAGFSARTIAQRLLAVERQPESINALLLTHEHVDHASGATASCSRWGWPVVASQGTLAALADMASGAPAVTQALAANAPTQVAGFSVEHHAVPHDAADCRALVLTDTRSGARVGVVLDAGHVPDTLPAFLAHLDLLVIEANHDTTMLANGPYPRALKARIRGGSGHLSNTTSATLAADCAHRGLRGVLLAHLSETNNTPEIAVATARDILRRAGWHSDALWACPQRAPMTPVDLNGPSAAWHGIPRATQLALF</sequence>
<evidence type="ECO:0000259" key="1">
    <source>
        <dbReference type="SMART" id="SM00849"/>
    </source>
</evidence>
<dbReference type="PANTHER" id="PTHR47619:SF1">
    <property type="entry name" value="EXODEOXYRIBONUCLEASE WALJ"/>
    <property type="match status" value="1"/>
</dbReference>